<evidence type="ECO:0000313" key="3">
    <source>
        <dbReference type="Proteomes" id="UP001279734"/>
    </source>
</evidence>
<dbReference type="Proteomes" id="UP001279734">
    <property type="component" value="Unassembled WGS sequence"/>
</dbReference>
<name>A0AAD3T738_NEPGR</name>
<reference evidence="2" key="1">
    <citation type="submission" date="2023-05" db="EMBL/GenBank/DDBJ databases">
        <title>Nepenthes gracilis genome sequencing.</title>
        <authorList>
            <person name="Fukushima K."/>
        </authorList>
    </citation>
    <scope>NUCLEOTIDE SEQUENCE</scope>
    <source>
        <strain evidence="2">SING2019-196</strain>
    </source>
</reference>
<evidence type="ECO:0000256" key="1">
    <source>
        <dbReference type="SAM" id="MobiDB-lite"/>
    </source>
</evidence>
<dbReference type="AlphaFoldDB" id="A0AAD3T738"/>
<protein>
    <submittedName>
        <fullName evidence="2">Uncharacterized protein</fullName>
    </submittedName>
</protein>
<feature type="region of interest" description="Disordered" evidence="1">
    <location>
        <begin position="1"/>
        <end position="21"/>
    </location>
</feature>
<organism evidence="2 3">
    <name type="scientific">Nepenthes gracilis</name>
    <name type="common">Slender pitcher plant</name>
    <dbReference type="NCBI Taxonomy" id="150966"/>
    <lineage>
        <taxon>Eukaryota</taxon>
        <taxon>Viridiplantae</taxon>
        <taxon>Streptophyta</taxon>
        <taxon>Embryophyta</taxon>
        <taxon>Tracheophyta</taxon>
        <taxon>Spermatophyta</taxon>
        <taxon>Magnoliopsida</taxon>
        <taxon>eudicotyledons</taxon>
        <taxon>Gunneridae</taxon>
        <taxon>Pentapetalae</taxon>
        <taxon>Caryophyllales</taxon>
        <taxon>Nepenthaceae</taxon>
        <taxon>Nepenthes</taxon>
    </lineage>
</organism>
<sequence>MLQQGTQGINTATKQNSHTTTTTTSVLLVYQTSPQPKATGEATINSSHHLENTATDCIFTSAPQYQRSSMLQKNPRVKTAVFHCINPHTPLHRLRALECYKNVQVGSIVNPDCAVGTKKVDLKTAKISRANSIRTLSHHSNFSIDYCITQKK</sequence>
<evidence type="ECO:0000313" key="2">
    <source>
        <dbReference type="EMBL" id="GMH24160.1"/>
    </source>
</evidence>
<feature type="compositionally biased region" description="Polar residues" evidence="1">
    <location>
        <begin position="1"/>
        <end position="18"/>
    </location>
</feature>
<dbReference type="EMBL" id="BSYO01000027">
    <property type="protein sequence ID" value="GMH24160.1"/>
    <property type="molecule type" value="Genomic_DNA"/>
</dbReference>
<comment type="caution">
    <text evidence="2">The sequence shown here is derived from an EMBL/GenBank/DDBJ whole genome shotgun (WGS) entry which is preliminary data.</text>
</comment>
<gene>
    <name evidence="2" type="ORF">Nepgr_026003</name>
</gene>
<keyword evidence="3" id="KW-1185">Reference proteome</keyword>
<accession>A0AAD3T738</accession>
<proteinExistence type="predicted"/>